<evidence type="ECO:0000256" key="1">
    <source>
        <dbReference type="SAM" id="MobiDB-lite"/>
    </source>
</evidence>
<gene>
    <name evidence="2" type="ORF">ONZ51_g12121</name>
</gene>
<sequence length="395" mass="43622">MARDTPILANPGAAAAHSHYDARHYYVVLDRGPDAGVHYDVRPENVAVGRHVEVLPLVIVTPSWREAVQVEQLNTDVISKLGDPIDHDDFAQRIRASHVVQTAYTRDKPIYAFKVAKETGIYLGYDWSFVRGLISFRRACYKKCKTFEEALVWMIEKDSIKPDRNVALPLSLPRFGVPSRVAPATERSTDATVSIPTSIAPTAVEHQGADVKAGQKHVFTCAKDSITLEEVVRGVARVRVGTGATSADTQDDLAQRSVSATTPGQPPDRSPMALGRRFHHAGQGAQTETIVVSHVGGEDACAARPGHIVLDHLRLVIRPLTHVNHLSVLNLGPEVDVWFRAHRIATDMQFFVLRAYVWSEDAKDFIDAVGRPPLELPLVDAEHVWDLLSKWISSL</sequence>
<comment type="caution">
    <text evidence="2">The sequence shown here is derived from an EMBL/GenBank/DDBJ whole genome shotgun (WGS) entry which is preliminary data.</text>
</comment>
<keyword evidence="3" id="KW-1185">Reference proteome</keyword>
<organism evidence="2 3">
    <name type="scientific">Trametes cubensis</name>
    <dbReference type="NCBI Taxonomy" id="1111947"/>
    <lineage>
        <taxon>Eukaryota</taxon>
        <taxon>Fungi</taxon>
        <taxon>Dikarya</taxon>
        <taxon>Basidiomycota</taxon>
        <taxon>Agaricomycotina</taxon>
        <taxon>Agaricomycetes</taxon>
        <taxon>Polyporales</taxon>
        <taxon>Polyporaceae</taxon>
        <taxon>Trametes</taxon>
    </lineage>
</organism>
<evidence type="ECO:0000313" key="2">
    <source>
        <dbReference type="EMBL" id="KAJ8456445.1"/>
    </source>
</evidence>
<dbReference type="EMBL" id="JAPEVG010000678">
    <property type="protein sequence ID" value="KAJ8456445.1"/>
    <property type="molecule type" value="Genomic_DNA"/>
</dbReference>
<accession>A0AAD7X5P0</accession>
<reference evidence="2" key="1">
    <citation type="submission" date="2022-11" db="EMBL/GenBank/DDBJ databases">
        <title>Genome Sequence of Cubamyces cubensis.</title>
        <authorList>
            <person name="Buettner E."/>
        </authorList>
    </citation>
    <scope>NUCLEOTIDE SEQUENCE</scope>
    <source>
        <strain evidence="2">MPL-01</strain>
    </source>
</reference>
<name>A0AAD7X5P0_9APHY</name>
<protein>
    <submittedName>
        <fullName evidence="2">Uncharacterized protein</fullName>
    </submittedName>
</protein>
<evidence type="ECO:0000313" key="3">
    <source>
        <dbReference type="Proteomes" id="UP001215151"/>
    </source>
</evidence>
<dbReference type="Proteomes" id="UP001215151">
    <property type="component" value="Unassembled WGS sequence"/>
</dbReference>
<proteinExistence type="predicted"/>
<feature type="region of interest" description="Disordered" evidence="1">
    <location>
        <begin position="243"/>
        <end position="271"/>
    </location>
</feature>
<dbReference type="AlphaFoldDB" id="A0AAD7X5P0"/>